<sequence length="361" mass="41700">MLEIVPEDDDDDVTIEETPLSSKSPTIVDYKIYKEGKKSYFKIIRADGNSQNYLTFGKMFKNFNIEDLEVLWSIVKERFKKTKPVDAMDNPLFQTLKTMFEHKGRIAEIDADEDLSLINKTTQDQGRMNKEYLFKVINLDGDEVIVGVTAGENVERDATVAKKEAKDKGKRIMVEPEKPLKKKDQISLDEKVARNLEAQMKAKIEKKERIEREKDEANIAVIEEWDDVQATINADKQLAEQLQAQKREQLSIKERSKLLAELIESRRKYFAAKRAKEIKNKPPTKAQQKSLTCTYMKNMEGYKQKNFKGKSFDAIKKMFDKVYKGVNTFVDMNTEIVEERLKKTQAEVTEGSSKRAGDKIE</sequence>
<organism evidence="2">
    <name type="scientific">Tanacetum cinerariifolium</name>
    <name type="common">Dalmatian daisy</name>
    <name type="synonym">Chrysanthemum cinerariifolium</name>
    <dbReference type="NCBI Taxonomy" id="118510"/>
    <lineage>
        <taxon>Eukaryota</taxon>
        <taxon>Viridiplantae</taxon>
        <taxon>Streptophyta</taxon>
        <taxon>Embryophyta</taxon>
        <taxon>Tracheophyta</taxon>
        <taxon>Spermatophyta</taxon>
        <taxon>Magnoliopsida</taxon>
        <taxon>eudicotyledons</taxon>
        <taxon>Gunneridae</taxon>
        <taxon>Pentapetalae</taxon>
        <taxon>asterids</taxon>
        <taxon>campanulids</taxon>
        <taxon>Asterales</taxon>
        <taxon>Asteraceae</taxon>
        <taxon>Asteroideae</taxon>
        <taxon>Anthemideae</taxon>
        <taxon>Anthemidinae</taxon>
        <taxon>Tanacetum</taxon>
    </lineage>
</organism>
<dbReference type="EMBL" id="BKCJ010481893">
    <property type="protein sequence ID" value="GFA75559.1"/>
    <property type="molecule type" value="Genomic_DNA"/>
</dbReference>
<proteinExistence type="predicted"/>
<evidence type="ECO:0000313" key="2">
    <source>
        <dbReference type="EMBL" id="GFA75559.1"/>
    </source>
</evidence>
<keyword evidence="1" id="KW-0175">Coiled coil</keyword>
<protein>
    <submittedName>
        <fullName evidence="2">Uncharacterized protein</fullName>
    </submittedName>
</protein>
<dbReference type="AlphaFoldDB" id="A0A699K895"/>
<name>A0A699K895_TANCI</name>
<evidence type="ECO:0000256" key="1">
    <source>
        <dbReference type="SAM" id="Coils"/>
    </source>
</evidence>
<comment type="caution">
    <text evidence="2">The sequence shown here is derived from an EMBL/GenBank/DDBJ whole genome shotgun (WGS) entry which is preliminary data.</text>
</comment>
<reference evidence="2" key="1">
    <citation type="journal article" date="2019" name="Sci. Rep.">
        <title>Draft genome of Tanacetum cinerariifolium, the natural source of mosquito coil.</title>
        <authorList>
            <person name="Yamashiro T."/>
            <person name="Shiraishi A."/>
            <person name="Satake H."/>
            <person name="Nakayama K."/>
        </authorList>
    </citation>
    <scope>NUCLEOTIDE SEQUENCE</scope>
</reference>
<feature type="coiled-coil region" evidence="1">
    <location>
        <begin position="193"/>
        <end position="220"/>
    </location>
</feature>
<accession>A0A699K895</accession>
<gene>
    <name evidence="2" type="ORF">Tci_647531</name>
</gene>